<dbReference type="GO" id="GO:0046872">
    <property type="term" value="F:metal ion binding"/>
    <property type="evidence" value="ECO:0007669"/>
    <property type="project" value="UniProtKB-KW"/>
</dbReference>
<sequence length="222" mass="24044">MTSSLEELKKYSTCEIADALLKLGQGPWGGYIPDIELWSPAYCQGDTRIVGPAFTVKMVEKSDTTSPTPKEHFVDAAHEGSVVVISAPPDVKNAVWGGLMSARAKAKGVKGVVIDGRVRDLSEHRAMNFPVFARSHSILPQNAFVRPSELQVPITLSTISPVVVYPSDIIVADLDGIICIPKDLVESVILNCAKYVAIDDQCMKAIQQGKGVKETFAKYRGT</sequence>
<protein>
    <recommendedName>
        <fullName evidence="4">Demethylmenaquinone methyltransferase</fullName>
    </recommendedName>
</protein>
<dbReference type="GO" id="GO:0008948">
    <property type="term" value="F:oxaloacetate decarboxylase activity"/>
    <property type="evidence" value="ECO:0007669"/>
    <property type="project" value="TreeGrafter"/>
</dbReference>
<dbReference type="Gene3D" id="3.50.30.40">
    <property type="entry name" value="Ribonuclease E inhibitor RraA/RraA-like"/>
    <property type="match status" value="1"/>
</dbReference>
<reference evidence="2" key="1">
    <citation type="submission" date="2021-01" db="EMBL/GenBank/DDBJ databases">
        <title>Metabolic potential, ecology and presence of endohyphal bacteria is reflected in genomic diversity of Mucoromycotina.</title>
        <authorList>
            <person name="Muszewska A."/>
            <person name="Okrasinska A."/>
            <person name="Steczkiewicz K."/>
            <person name="Drgas O."/>
            <person name="Orlowska M."/>
            <person name="Perlinska-Lenart U."/>
            <person name="Aleksandrzak-Piekarczyk T."/>
            <person name="Szatraj K."/>
            <person name="Zielenkiewicz U."/>
            <person name="Pilsyk S."/>
            <person name="Malc E."/>
            <person name="Mieczkowski P."/>
            <person name="Kruszewska J.S."/>
            <person name="Biernat P."/>
            <person name="Pawlowska J."/>
        </authorList>
    </citation>
    <scope>NUCLEOTIDE SEQUENCE</scope>
    <source>
        <strain evidence="2">WA0000018081</strain>
    </source>
</reference>
<dbReference type="InterPro" id="IPR036704">
    <property type="entry name" value="RraA/RraA-like_sf"/>
</dbReference>
<dbReference type="Pfam" id="PF03737">
    <property type="entry name" value="RraA-like"/>
    <property type="match status" value="1"/>
</dbReference>
<feature type="binding site" evidence="1">
    <location>
        <position position="120"/>
    </location>
    <ligand>
        <name>Mg(2+)</name>
        <dbReference type="ChEBI" id="CHEBI:18420"/>
    </ligand>
</feature>
<evidence type="ECO:0000313" key="2">
    <source>
        <dbReference type="EMBL" id="KAG2233659.1"/>
    </source>
</evidence>
<evidence type="ECO:0008006" key="4">
    <source>
        <dbReference type="Google" id="ProtNLM"/>
    </source>
</evidence>
<feature type="binding site" evidence="1">
    <location>
        <position position="119"/>
    </location>
    <ligand>
        <name>substrate</name>
    </ligand>
</feature>
<organism evidence="2 3">
    <name type="scientific">Thamnidium elegans</name>
    <dbReference type="NCBI Taxonomy" id="101142"/>
    <lineage>
        <taxon>Eukaryota</taxon>
        <taxon>Fungi</taxon>
        <taxon>Fungi incertae sedis</taxon>
        <taxon>Mucoromycota</taxon>
        <taxon>Mucoromycotina</taxon>
        <taxon>Mucoromycetes</taxon>
        <taxon>Mucorales</taxon>
        <taxon>Mucorineae</taxon>
        <taxon>Mucoraceae</taxon>
        <taxon>Thamnidium</taxon>
    </lineage>
</organism>
<dbReference type="Proteomes" id="UP000613177">
    <property type="component" value="Unassembled WGS sequence"/>
</dbReference>
<keyword evidence="3" id="KW-1185">Reference proteome</keyword>
<dbReference type="EMBL" id="JAEPRE010000073">
    <property type="protein sequence ID" value="KAG2233659.1"/>
    <property type="molecule type" value="Genomic_DNA"/>
</dbReference>
<dbReference type="AlphaFoldDB" id="A0A8H7SQC0"/>
<feature type="binding site" evidence="1">
    <location>
        <begin position="97"/>
        <end position="100"/>
    </location>
    <ligand>
        <name>substrate</name>
    </ligand>
</feature>
<dbReference type="PANTHER" id="PTHR33254:SF4">
    <property type="entry name" value="4-HYDROXY-4-METHYL-2-OXOGLUTARATE ALDOLASE 3-RELATED"/>
    <property type="match status" value="1"/>
</dbReference>
<dbReference type="GO" id="GO:0047443">
    <property type="term" value="F:4-hydroxy-4-methyl-2-oxoglutarate aldolase activity"/>
    <property type="evidence" value="ECO:0007669"/>
    <property type="project" value="TreeGrafter"/>
</dbReference>
<accession>A0A8H7SQC0</accession>
<dbReference type="SUPFAM" id="SSF89562">
    <property type="entry name" value="RraA-like"/>
    <property type="match status" value="1"/>
</dbReference>
<comment type="cofactor">
    <cofactor evidence="1">
        <name>Mg(2+)</name>
        <dbReference type="ChEBI" id="CHEBI:18420"/>
    </cofactor>
</comment>
<evidence type="ECO:0000313" key="3">
    <source>
        <dbReference type="Proteomes" id="UP000613177"/>
    </source>
</evidence>
<keyword evidence="1" id="KW-0460">Magnesium</keyword>
<dbReference type="PANTHER" id="PTHR33254">
    <property type="entry name" value="4-HYDROXY-4-METHYL-2-OXOGLUTARATE ALDOLASE 3-RELATED"/>
    <property type="match status" value="1"/>
</dbReference>
<name>A0A8H7SQC0_9FUNG</name>
<gene>
    <name evidence="2" type="ORF">INT48_008449</name>
</gene>
<comment type="caution">
    <text evidence="2">The sequence shown here is derived from an EMBL/GenBank/DDBJ whole genome shotgun (WGS) entry which is preliminary data.</text>
</comment>
<evidence type="ECO:0000256" key="1">
    <source>
        <dbReference type="PIRSR" id="PIRSR605493-1"/>
    </source>
</evidence>
<keyword evidence="1" id="KW-0479">Metal-binding</keyword>
<dbReference type="CDD" id="cd16841">
    <property type="entry name" value="RraA_family"/>
    <property type="match status" value="1"/>
</dbReference>
<proteinExistence type="predicted"/>
<dbReference type="OrthoDB" id="1476984at2759"/>
<dbReference type="InterPro" id="IPR005493">
    <property type="entry name" value="RraA/RraA-like"/>
</dbReference>